<evidence type="ECO:0000256" key="10">
    <source>
        <dbReference type="RuleBase" id="RU079119"/>
    </source>
</evidence>
<evidence type="ECO:0000256" key="5">
    <source>
        <dbReference type="ARBA" id="ARBA00023136"/>
    </source>
</evidence>
<feature type="transmembrane region" description="Helical" evidence="10">
    <location>
        <begin position="7"/>
        <end position="25"/>
    </location>
</feature>
<dbReference type="InterPro" id="IPR039859">
    <property type="entry name" value="PFA4/ZDH16/20/ERF2-like"/>
</dbReference>
<dbReference type="STRING" id="1754192.A0A1Y1WV97"/>
<evidence type="ECO:0000256" key="8">
    <source>
        <dbReference type="ARBA" id="ARBA00023315"/>
    </source>
</evidence>
<evidence type="ECO:0000256" key="6">
    <source>
        <dbReference type="ARBA" id="ARBA00023139"/>
    </source>
</evidence>
<evidence type="ECO:0000256" key="7">
    <source>
        <dbReference type="ARBA" id="ARBA00023288"/>
    </source>
</evidence>
<dbReference type="PROSITE" id="PS50216">
    <property type="entry name" value="DHHC"/>
    <property type="match status" value="1"/>
</dbReference>
<evidence type="ECO:0000256" key="11">
    <source>
        <dbReference type="SAM" id="Coils"/>
    </source>
</evidence>
<comment type="domain">
    <text evidence="10">The DHHC domain is required for palmitoyltransferase activity.</text>
</comment>
<evidence type="ECO:0000256" key="2">
    <source>
        <dbReference type="ARBA" id="ARBA00022679"/>
    </source>
</evidence>
<keyword evidence="4 10" id="KW-1133">Transmembrane helix</keyword>
<reference evidence="13 14" key="2">
    <citation type="submission" date="2016-08" db="EMBL/GenBank/DDBJ databases">
        <title>Pervasive Adenine N6-methylation of Active Genes in Fungi.</title>
        <authorList>
            <consortium name="DOE Joint Genome Institute"/>
            <person name="Mondo S.J."/>
            <person name="Dannebaum R.O."/>
            <person name="Kuo R.C."/>
            <person name="Labutti K."/>
            <person name="Haridas S."/>
            <person name="Kuo A."/>
            <person name="Salamov A."/>
            <person name="Ahrendt S.R."/>
            <person name="Lipzen A."/>
            <person name="Sullivan W."/>
            <person name="Andreopoulos W.B."/>
            <person name="Clum A."/>
            <person name="Lindquist E."/>
            <person name="Daum C."/>
            <person name="Ramamoorthy G.K."/>
            <person name="Gryganskyi A."/>
            <person name="Culley D."/>
            <person name="Magnuson J.K."/>
            <person name="James T.Y."/>
            <person name="O'Malley M.A."/>
            <person name="Stajich J.E."/>
            <person name="Spatafora J.W."/>
            <person name="Visel A."/>
            <person name="Grigoriev I.V."/>
        </authorList>
    </citation>
    <scope>NUCLEOTIDE SEQUENCE [LARGE SCALE GENOMIC DNA]</scope>
    <source>
        <strain evidence="13 14">S4</strain>
    </source>
</reference>
<evidence type="ECO:0000259" key="12">
    <source>
        <dbReference type="Pfam" id="PF01529"/>
    </source>
</evidence>
<evidence type="ECO:0000256" key="1">
    <source>
        <dbReference type="ARBA" id="ARBA00004141"/>
    </source>
</evidence>
<dbReference type="OrthoDB" id="9909019at2759"/>
<feature type="transmembrane region" description="Helical" evidence="10">
    <location>
        <begin position="45"/>
        <end position="65"/>
    </location>
</feature>
<keyword evidence="2 10" id="KW-0808">Transferase</keyword>
<keyword evidence="6" id="KW-0564">Palmitate</keyword>
<dbReference type="EC" id="2.3.1.225" evidence="10"/>
<evidence type="ECO:0000256" key="9">
    <source>
        <dbReference type="ARBA" id="ARBA00048048"/>
    </source>
</evidence>
<feature type="transmembrane region" description="Helical" evidence="10">
    <location>
        <begin position="352"/>
        <end position="371"/>
    </location>
</feature>
<sequence length="521" mass="60845">MFIKKTTVQYLPVLLVFFLVISSFIDYNFNYIWSLFSKGNIIQGLIYVLIYHVFLVFFLYSYIMVTFSDPGYATKDVVNVLTANELESFYTTLEEIPEYKKMIESTSTNSSQPSTGALLKDEERINNKNNYSTSTLTIDNQDKNGINSQYDIPLKPIPSSSQIDTPVATSNVTLIEALNESSSYPKQERESNTIIQIDYLSNDNNNIRNVVFNRNNSKKDQISIDIDNDNILERNLEKLNNNESINERDDHESRNEEVNNTVCKKCFGFKPERCHHCSVCNRCILKMDHHCPWISNCVGLKNYKYFVLFLFYGSIYILFQCITIAFSLVLNVKISNQISDIILFLPDYQKLWVIHIFISFVLGVTITLMFITHVTQTLLKNSTTLELFDEQRKIRDYRFKLKRERGKKEIEKLENEIEELENQIVISPNSPDTPEKRKELKLKQSKLEKKVKDFNSIKNRSPRFESSSPRNIPKRILHNPYNLGALNNFYQVFGKNPKLWFIPVYSSEGDGYHYPKIEYHD</sequence>
<feature type="domain" description="Palmitoyltransferase DHHC" evidence="12">
    <location>
        <begin position="259"/>
        <end position="388"/>
    </location>
</feature>
<organism evidence="13 14">
    <name type="scientific">Anaeromyces robustus</name>
    <dbReference type="NCBI Taxonomy" id="1754192"/>
    <lineage>
        <taxon>Eukaryota</taxon>
        <taxon>Fungi</taxon>
        <taxon>Fungi incertae sedis</taxon>
        <taxon>Chytridiomycota</taxon>
        <taxon>Chytridiomycota incertae sedis</taxon>
        <taxon>Neocallimastigomycetes</taxon>
        <taxon>Neocallimastigales</taxon>
        <taxon>Neocallimastigaceae</taxon>
        <taxon>Anaeromyces</taxon>
    </lineage>
</organism>
<keyword evidence="3 10" id="KW-0812">Transmembrane</keyword>
<feature type="coiled-coil region" evidence="11">
    <location>
        <begin position="403"/>
        <end position="430"/>
    </location>
</feature>
<evidence type="ECO:0000313" key="13">
    <source>
        <dbReference type="EMBL" id="ORX77228.1"/>
    </source>
</evidence>
<comment type="caution">
    <text evidence="13">The sequence shown here is derived from an EMBL/GenBank/DDBJ whole genome shotgun (WGS) entry which is preliminary data.</text>
</comment>
<evidence type="ECO:0000256" key="3">
    <source>
        <dbReference type="ARBA" id="ARBA00022692"/>
    </source>
</evidence>
<dbReference type="AlphaFoldDB" id="A0A1Y1WV97"/>
<comment type="catalytic activity">
    <reaction evidence="9 10">
        <text>L-cysteinyl-[protein] + hexadecanoyl-CoA = S-hexadecanoyl-L-cysteinyl-[protein] + CoA</text>
        <dbReference type="Rhea" id="RHEA:36683"/>
        <dbReference type="Rhea" id="RHEA-COMP:10131"/>
        <dbReference type="Rhea" id="RHEA-COMP:11032"/>
        <dbReference type="ChEBI" id="CHEBI:29950"/>
        <dbReference type="ChEBI" id="CHEBI:57287"/>
        <dbReference type="ChEBI" id="CHEBI:57379"/>
        <dbReference type="ChEBI" id="CHEBI:74151"/>
        <dbReference type="EC" id="2.3.1.225"/>
    </reaction>
</comment>
<keyword evidence="14" id="KW-1185">Reference proteome</keyword>
<dbReference type="GO" id="GO:0016020">
    <property type="term" value="C:membrane"/>
    <property type="evidence" value="ECO:0007669"/>
    <property type="project" value="UniProtKB-SubCell"/>
</dbReference>
<name>A0A1Y1WV97_9FUNG</name>
<dbReference type="PANTHER" id="PTHR12246">
    <property type="entry name" value="PALMITOYLTRANSFERASE ZDHHC16"/>
    <property type="match status" value="1"/>
</dbReference>
<keyword evidence="11" id="KW-0175">Coiled coil</keyword>
<dbReference type="Pfam" id="PF01529">
    <property type="entry name" value="DHHC"/>
    <property type="match status" value="1"/>
</dbReference>
<protein>
    <recommendedName>
        <fullName evidence="10">Palmitoyltransferase</fullName>
        <ecNumber evidence="10">2.3.1.225</ecNumber>
    </recommendedName>
</protein>
<keyword evidence="8 10" id="KW-0012">Acyltransferase</keyword>
<evidence type="ECO:0000256" key="4">
    <source>
        <dbReference type="ARBA" id="ARBA00022989"/>
    </source>
</evidence>
<keyword evidence="7" id="KW-0449">Lipoprotein</keyword>
<dbReference type="Proteomes" id="UP000193944">
    <property type="component" value="Unassembled WGS sequence"/>
</dbReference>
<dbReference type="EMBL" id="MCFG01000258">
    <property type="protein sequence ID" value="ORX77228.1"/>
    <property type="molecule type" value="Genomic_DNA"/>
</dbReference>
<accession>A0A1Y1WV97</accession>
<proteinExistence type="inferred from homology"/>
<reference evidence="13 14" key="1">
    <citation type="submission" date="2016-08" db="EMBL/GenBank/DDBJ databases">
        <title>A Parts List for Fungal Cellulosomes Revealed by Comparative Genomics.</title>
        <authorList>
            <consortium name="DOE Joint Genome Institute"/>
            <person name="Haitjema C.H."/>
            <person name="Gilmore S.P."/>
            <person name="Henske J.K."/>
            <person name="Solomon K.V."/>
            <person name="De Groot R."/>
            <person name="Kuo A."/>
            <person name="Mondo S.J."/>
            <person name="Salamov A.A."/>
            <person name="Labutti K."/>
            <person name="Zhao Z."/>
            <person name="Chiniquy J."/>
            <person name="Barry K."/>
            <person name="Brewer H.M."/>
            <person name="Purvine S.O."/>
            <person name="Wright A.T."/>
            <person name="Boxma B."/>
            <person name="Van Alen T."/>
            <person name="Hackstein J.H."/>
            <person name="Baker S.E."/>
            <person name="Grigoriev I.V."/>
            <person name="O'Malley M.A."/>
        </authorList>
    </citation>
    <scope>NUCLEOTIDE SEQUENCE [LARGE SCALE GENOMIC DNA]</scope>
    <source>
        <strain evidence="13 14">S4</strain>
    </source>
</reference>
<comment type="similarity">
    <text evidence="10">Belongs to the DHHC palmitoyltransferase family.</text>
</comment>
<evidence type="ECO:0000313" key="14">
    <source>
        <dbReference type="Proteomes" id="UP000193944"/>
    </source>
</evidence>
<dbReference type="GO" id="GO:0019706">
    <property type="term" value="F:protein-cysteine S-palmitoyltransferase activity"/>
    <property type="evidence" value="ECO:0007669"/>
    <property type="project" value="UniProtKB-EC"/>
</dbReference>
<keyword evidence="5 10" id="KW-0472">Membrane</keyword>
<feature type="transmembrane region" description="Helical" evidence="10">
    <location>
        <begin position="305"/>
        <end position="332"/>
    </location>
</feature>
<comment type="subcellular location">
    <subcellularLocation>
        <location evidence="1">Membrane</location>
        <topology evidence="1">Multi-pass membrane protein</topology>
    </subcellularLocation>
</comment>
<gene>
    <name evidence="13" type="ORF">BCR32DRAFT_295743</name>
</gene>
<dbReference type="InterPro" id="IPR001594">
    <property type="entry name" value="Palmitoyltrfase_DHHC"/>
</dbReference>